<accession>J4UGU3</accession>
<dbReference type="OrthoDB" id="2224399at2759"/>
<dbReference type="HOGENOM" id="CLU_112572_0_0_1"/>
<sequence>MLAVADLQPLLGLKPDEETLKLALSALFPGRSLVADTKSYPDAVYQNYYSLGISLCFEPDASKVMRCVTVDVFNSPTPGSSTSAGGRPPKGPTYDETSLPLVFEFAEKEIVLPPRQEGEKEMRLPREPRVEVRKNTTGREIVRSLGEPSRKGSGSWVGVWLEWNSVGLLRAGERVDVGVMLELNDPKGADQMSQEQMKQGMGGLWDMAAGWRWGGIKVFKAEPKKSS</sequence>
<evidence type="ECO:0000313" key="1">
    <source>
        <dbReference type="EMBL" id="EJT50720.1"/>
    </source>
</evidence>
<protein>
    <submittedName>
        <fullName evidence="1">Uncharacterized protein</fullName>
    </submittedName>
</protein>
<reference evidence="1 2" key="1">
    <citation type="journal article" date="2012" name="Eukaryot. Cell">
        <title>Draft genome sequence of CBS 2479, the standard type strain of Trichosporon asahii.</title>
        <authorList>
            <person name="Yang R.Y."/>
            <person name="Li H.T."/>
            <person name="Zhu H."/>
            <person name="Zhou G.P."/>
            <person name="Wang M."/>
            <person name="Wang L."/>
        </authorList>
    </citation>
    <scope>NUCLEOTIDE SEQUENCE [LARGE SCALE GENOMIC DNA]</scope>
    <source>
        <strain evidence="2">ATCC 90039 / CBS 2479 / JCM 2466 / KCTC 7840 / NCYC 2677 / UAMH 7654</strain>
    </source>
</reference>
<proteinExistence type="predicted"/>
<gene>
    <name evidence="1" type="ORF">A1Q1_08147</name>
</gene>
<organism evidence="1 2">
    <name type="scientific">Trichosporon asahii var. asahii (strain ATCC 90039 / CBS 2479 / JCM 2466 / KCTC 7840 / NBRC 103889/ NCYC 2677 / UAMH 7654)</name>
    <name type="common">Yeast</name>
    <dbReference type="NCBI Taxonomy" id="1186058"/>
    <lineage>
        <taxon>Eukaryota</taxon>
        <taxon>Fungi</taxon>
        <taxon>Dikarya</taxon>
        <taxon>Basidiomycota</taxon>
        <taxon>Agaricomycotina</taxon>
        <taxon>Tremellomycetes</taxon>
        <taxon>Trichosporonales</taxon>
        <taxon>Trichosporonaceae</taxon>
        <taxon>Trichosporon</taxon>
    </lineage>
</organism>
<dbReference type="Proteomes" id="UP000002748">
    <property type="component" value="Unassembled WGS sequence"/>
</dbReference>
<dbReference type="EMBL" id="ALBS01000095">
    <property type="protein sequence ID" value="EJT50720.1"/>
    <property type="molecule type" value="Genomic_DNA"/>
</dbReference>
<dbReference type="AlphaFoldDB" id="J4UGU3"/>
<name>J4UGU3_TRIAS</name>
<comment type="caution">
    <text evidence="1">The sequence shown here is derived from an EMBL/GenBank/DDBJ whole genome shotgun (WGS) entry which is preliminary data.</text>
</comment>
<dbReference type="GeneID" id="25991659"/>
<dbReference type="VEuPathDB" id="FungiDB:A1Q1_08147"/>
<dbReference type="RefSeq" id="XP_014181769.1">
    <property type="nucleotide sequence ID" value="XM_014326294.1"/>
</dbReference>
<dbReference type="KEGG" id="tasa:A1Q1_08147"/>
<evidence type="ECO:0000313" key="2">
    <source>
        <dbReference type="Proteomes" id="UP000002748"/>
    </source>
</evidence>